<dbReference type="AlphaFoldDB" id="A0A9N9AJ95"/>
<protein>
    <submittedName>
        <fullName evidence="1">193_t:CDS:1</fullName>
    </submittedName>
</protein>
<dbReference type="Proteomes" id="UP000789508">
    <property type="component" value="Unassembled WGS sequence"/>
</dbReference>
<evidence type="ECO:0000313" key="2">
    <source>
        <dbReference type="Proteomes" id="UP000789508"/>
    </source>
</evidence>
<proteinExistence type="predicted"/>
<keyword evidence="2" id="KW-1185">Reference proteome</keyword>
<dbReference type="EMBL" id="CAJVPS010001248">
    <property type="protein sequence ID" value="CAG8530974.1"/>
    <property type="molecule type" value="Genomic_DNA"/>
</dbReference>
<accession>A0A9N9AJ95</accession>
<sequence>MSTKNYFVMTKRADEKIDQCELTWFVPSYKCNTEAVAIHTRKCKASIYMESMEGMEGMAMGVVAGMAGGALWQTKRRNRLSWSKRFQ</sequence>
<evidence type="ECO:0000313" key="1">
    <source>
        <dbReference type="EMBL" id="CAG8530974.1"/>
    </source>
</evidence>
<comment type="caution">
    <text evidence="1">The sequence shown here is derived from an EMBL/GenBank/DDBJ whole genome shotgun (WGS) entry which is preliminary data.</text>
</comment>
<gene>
    <name evidence="1" type="ORF">ALEPTO_LOCUS4935</name>
</gene>
<organism evidence="1 2">
    <name type="scientific">Ambispora leptoticha</name>
    <dbReference type="NCBI Taxonomy" id="144679"/>
    <lineage>
        <taxon>Eukaryota</taxon>
        <taxon>Fungi</taxon>
        <taxon>Fungi incertae sedis</taxon>
        <taxon>Mucoromycota</taxon>
        <taxon>Glomeromycotina</taxon>
        <taxon>Glomeromycetes</taxon>
        <taxon>Archaeosporales</taxon>
        <taxon>Ambisporaceae</taxon>
        <taxon>Ambispora</taxon>
    </lineage>
</organism>
<reference evidence="1" key="1">
    <citation type="submission" date="2021-06" db="EMBL/GenBank/DDBJ databases">
        <authorList>
            <person name="Kallberg Y."/>
            <person name="Tangrot J."/>
            <person name="Rosling A."/>
        </authorList>
    </citation>
    <scope>NUCLEOTIDE SEQUENCE</scope>
    <source>
        <strain evidence="1">FL130A</strain>
    </source>
</reference>
<name>A0A9N9AJ95_9GLOM</name>